<dbReference type="InterPro" id="IPR001633">
    <property type="entry name" value="EAL_dom"/>
</dbReference>
<dbReference type="RefSeq" id="WP_069126079.1">
    <property type="nucleotide sequence ID" value="NZ_MARB01000015.1"/>
</dbReference>
<feature type="domain" description="EAL" evidence="4">
    <location>
        <begin position="539"/>
        <end position="782"/>
    </location>
</feature>
<dbReference type="InterPro" id="IPR001789">
    <property type="entry name" value="Sig_transdc_resp-reg_receiver"/>
</dbReference>
<keyword evidence="5" id="KW-0238">DNA-binding</keyword>
<keyword evidence="1 2" id="KW-0597">Phosphoprotein</keyword>
<dbReference type="AlphaFoldDB" id="A0A7Z0VK91"/>
<dbReference type="SUPFAM" id="SSF52172">
    <property type="entry name" value="CheY-like"/>
    <property type="match status" value="2"/>
</dbReference>
<dbReference type="Gene3D" id="3.30.70.270">
    <property type="match status" value="1"/>
</dbReference>
<dbReference type="InterPro" id="IPR011006">
    <property type="entry name" value="CheY-like_superfamily"/>
</dbReference>
<gene>
    <name evidence="5" type="primary">mtrA</name>
    <name evidence="5" type="ORF">CODIS_28080</name>
</gene>
<feature type="domain" description="Response regulatory" evidence="3">
    <location>
        <begin position="120"/>
        <end position="237"/>
    </location>
</feature>
<comment type="caution">
    <text evidence="5">The sequence shown here is derived from an EMBL/GenBank/DDBJ whole genome shotgun (WGS) entry which is preliminary data.</text>
</comment>
<dbReference type="InterPro" id="IPR036641">
    <property type="entry name" value="HPT_dom_sf"/>
</dbReference>
<dbReference type="SUPFAM" id="SSF55073">
    <property type="entry name" value="Nucleotide cyclase"/>
    <property type="match status" value="1"/>
</dbReference>
<dbReference type="Gene3D" id="3.20.20.450">
    <property type="entry name" value="EAL domain"/>
    <property type="match status" value="1"/>
</dbReference>
<feature type="modified residue" description="4-aspartylphosphate" evidence="2">
    <location>
        <position position="295"/>
    </location>
</feature>
<feature type="modified residue" description="4-aspartylphosphate" evidence="2">
    <location>
        <position position="169"/>
    </location>
</feature>
<reference evidence="5 6" key="1">
    <citation type="submission" date="2016-06" db="EMBL/GenBank/DDBJ databases">
        <title>Genome sequence of endosymbiont of Candidatus Endolucinida thiodiazotropha.</title>
        <authorList>
            <person name="Poehlein A."/>
            <person name="Koenig S."/>
            <person name="Heiden S.E."/>
            <person name="Thuermer A."/>
            <person name="Voget S."/>
            <person name="Daniel R."/>
            <person name="Markert S."/>
            <person name="Gros O."/>
            <person name="Schweder T."/>
        </authorList>
    </citation>
    <scope>NUCLEOTIDE SEQUENCE [LARGE SCALE GENOMIC DNA]</scope>
    <source>
        <strain evidence="5 6">COS</strain>
    </source>
</reference>
<dbReference type="SMART" id="SM00448">
    <property type="entry name" value="REC"/>
    <property type="match status" value="2"/>
</dbReference>
<dbReference type="Proteomes" id="UP000094769">
    <property type="component" value="Unassembled WGS sequence"/>
</dbReference>
<dbReference type="InterPro" id="IPR050595">
    <property type="entry name" value="Bact_response_regulator"/>
</dbReference>
<evidence type="ECO:0000259" key="3">
    <source>
        <dbReference type="PROSITE" id="PS50110"/>
    </source>
</evidence>
<organism evidence="5 6">
    <name type="scientific">Candidatus Thiodiazotropha endolucinida</name>
    <dbReference type="NCBI Taxonomy" id="1655433"/>
    <lineage>
        <taxon>Bacteria</taxon>
        <taxon>Pseudomonadati</taxon>
        <taxon>Pseudomonadota</taxon>
        <taxon>Gammaproteobacteria</taxon>
        <taxon>Chromatiales</taxon>
        <taxon>Sedimenticolaceae</taxon>
        <taxon>Candidatus Thiodiazotropha</taxon>
    </lineage>
</organism>
<accession>A0A7Z0VK91</accession>
<name>A0A7Z0VK91_9GAMM</name>
<dbReference type="Gene3D" id="3.40.50.2300">
    <property type="match status" value="2"/>
</dbReference>
<dbReference type="PANTHER" id="PTHR44591:SF3">
    <property type="entry name" value="RESPONSE REGULATORY DOMAIN-CONTAINING PROTEIN"/>
    <property type="match status" value="1"/>
</dbReference>
<evidence type="ECO:0000256" key="2">
    <source>
        <dbReference type="PROSITE-ProRule" id="PRU00169"/>
    </source>
</evidence>
<dbReference type="GO" id="GO:0000160">
    <property type="term" value="P:phosphorelay signal transduction system"/>
    <property type="evidence" value="ECO:0007669"/>
    <property type="project" value="InterPro"/>
</dbReference>
<protein>
    <submittedName>
        <fullName evidence="5">DNA-binding response regulator MtrA</fullName>
    </submittedName>
</protein>
<dbReference type="PROSITE" id="PS50110">
    <property type="entry name" value="RESPONSE_REGULATORY"/>
    <property type="match status" value="2"/>
</dbReference>
<evidence type="ECO:0000256" key="1">
    <source>
        <dbReference type="ARBA" id="ARBA00022553"/>
    </source>
</evidence>
<dbReference type="InterPro" id="IPR029787">
    <property type="entry name" value="Nucleotide_cyclase"/>
</dbReference>
<dbReference type="SUPFAM" id="SSF47226">
    <property type="entry name" value="Histidine-containing phosphotransfer domain, HPT domain"/>
    <property type="match status" value="1"/>
</dbReference>
<evidence type="ECO:0000313" key="6">
    <source>
        <dbReference type="Proteomes" id="UP000094769"/>
    </source>
</evidence>
<proteinExistence type="predicted"/>
<dbReference type="Pfam" id="PF00072">
    <property type="entry name" value="Response_reg"/>
    <property type="match status" value="1"/>
</dbReference>
<dbReference type="InterPro" id="IPR043128">
    <property type="entry name" value="Rev_trsase/Diguanyl_cyclase"/>
</dbReference>
<evidence type="ECO:0000259" key="4">
    <source>
        <dbReference type="PROSITE" id="PS50883"/>
    </source>
</evidence>
<dbReference type="EMBL" id="MARB01000015">
    <property type="protein sequence ID" value="ODJ87059.1"/>
    <property type="molecule type" value="Genomic_DNA"/>
</dbReference>
<dbReference type="GO" id="GO:0003677">
    <property type="term" value="F:DNA binding"/>
    <property type="evidence" value="ECO:0007669"/>
    <property type="project" value="UniProtKB-KW"/>
</dbReference>
<dbReference type="SUPFAM" id="SSF141868">
    <property type="entry name" value="EAL domain-like"/>
    <property type="match status" value="1"/>
</dbReference>
<feature type="domain" description="Response regulatory" evidence="3">
    <location>
        <begin position="246"/>
        <end position="362"/>
    </location>
</feature>
<dbReference type="Pfam" id="PF00563">
    <property type="entry name" value="EAL"/>
    <property type="match status" value="1"/>
</dbReference>
<dbReference type="PANTHER" id="PTHR44591">
    <property type="entry name" value="STRESS RESPONSE REGULATOR PROTEIN 1"/>
    <property type="match status" value="1"/>
</dbReference>
<evidence type="ECO:0000313" key="5">
    <source>
        <dbReference type="EMBL" id="ODJ87059.1"/>
    </source>
</evidence>
<keyword evidence="6" id="KW-1185">Reference proteome</keyword>
<dbReference type="InterPro" id="IPR035919">
    <property type="entry name" value="EAL_sf"/>
</dbReference>
<dbReference type="PROSITE" id="PS50883">
    <property type="entry name" value="EAL"/>
    <property type="match status" value="1"/>
</dbReference>
<sequence>MTATGDSHNRHLLQQLPEILANIEVNWPVLPSGMWNASGVRSVLRHLNEMTRKSRQAGLVNVNKTTQVIDQAINEIFQEDAQPDAEEIDRLNQHLEALKAAVSASQAPSSVETAMQSNYQVIYLNHEDSVKDQITAAIQKNGWRVLNVHSVEDLRTATADEKAKAVLVDTEHLQHMGEVNQLLDELRTQKKRRPELIFLSDRCDIEIRLEALRSGATQCFSKPINITDLMLNLKQIISPDVKPHNRVLVVEDDESQAKFATALLRKGGLETLAITDPLGVMEAVEQFQPDLILMDLYMPGANGIELTQVIRERGESLTIPIVFLSGEDVMEKKLLALHSGADDFLTKPVRPQHLLATVKTRINRAKEIFTAGKKGHIDHSTGLRNRRELLQQIDVSNQTMQKGEMAGALFSITLADREQHLSSDESEAINNLVLDVADLAGALFSKRDIIARTAGQSLGILIHRKTEAEIEAIGSALYEQLSEALADDPASGGGHLFGVGLELIDAKQLDAYLHLTRGEAASLQAYREEHDGYLRYHEQTTGEESGEQAADEFQKQQFLNALKAGLIEFHEHKFSASHDIGKEISEQIPVPAPATDIVLISDDIYLTAERHGASNLLDKYICHNALKMLGQATFHGNTNQLLIRLSAHAAGDETVLEFLKSELRNMQLTGTGLIIEFNLPSLASNLKQARHFLGEISAMGITTLLGNFACNETAYKVLAYLKADGIRPHISLMQTNHEKIHEIATQVHSLQAKIILPRVEKFGQISLHWSEAADYVQADYDD</sequence>
<dbReference type="CDD" id="cd00156">
    <property type="entry name" value="REC"/>
    <property type="match status" value="1"/>
</dbReference>
<dbReference type="OrthoDB" id="9812260at2"/>